<dbReference type="PROSITE" id="PS50157">
    <property type="entry name" value="ZINC_FINGER_C2H2_2"/>
    <property type="match status" value="1"/>
</dbReference>
<keyword evidence="2" id="KW-0547">Nucleotide-binding</keyword>
<dbReference type="PROSITE" id="PS51194">
    <property type="entry name" value="HELICASE_CTER"/>
    <property type="match status" value="1"/>
</dbReference>
<dbReference type="SUPFAM" id="SSF52540">
    <property type="entry name" value="P-loop containing nucleoside triphosphate hydrolases"/>
    <property type="match status" value="1"/>
</dbReference>
<dbReference type="GO" id="GO:0009378">
    <property type="term" value="F:four-way junction helicase activity"/>
    <property type="evidence" value="ECO:0007669"/>
    <property type="project" value="TreeGrafter"/>
</dbReference>
<comment type="caution">
    <text evidence="10">The sequence shown here is derived from an EMBL/GenBank/DDBJ whole genome shotgun (WGS) entry which is preliminary data.</text>
</comment>
<evidence type="ECO:0000256" key="3">
    <source>
        <dbReference type="ARBA" id="ARBA00022840"/>
    </source>
</evidence>
<evidence type="ECO:0000256" key="7">
    <source>
        <dbReference type="SAM" id="MobiDB-lite"/>
    </source>
</evidence>
<dbReference type="SMART" id="SM00355">
    <property type="entry name" value="ZnF_C2H2"/>
    <property type="match status" value="2"/>
</dbReference>
<dbReference type="SMART" id="SM00490">
    <property type="entry name" value="HELICc"/>
    <property type="match status" value="1"/>
</dbReference>
<accession>A0A8H8CDL7</accession>
<feature type="compositionally biased region" description="Basic and acidic residues" evidence="7">
    <location>
        <begin position="13"/>
        <end position="31"/>
    </location>
</feature>
<keyword evidence="3" id="KW-0067">ATP-binding</keyword>
<dbReference type="EC" id="5.6.2.4" evidence="5"/>
<dbReference type="Pfam" id="PF00271">
    <property type="entry name" value="Helicase_C"/>
    <property type="match status" value="1"/>
</dbReference>
<dbReference type="InterPro" id="IPR014001">
    <property type="entry name" value="Helicase_ATP-bd"/>
</dbReference>
<feature type="domain" description="C2H2-type" evidence="8">
    <location>
        <begin position="49"/>
        <end position="77"/>
    </location>
</feature>
<dbReference type="GO" id="GO:0003676">
    <property type="term" value="F:nucleic acid binding"/>
    <property type="evidence" value="ECO:0007669"/>
    <property type="project" value="InterPro"/>
</dbReference>
<feature type="compositionally biased region" description="Pro residues" evidence="7">
    <location>
        <begin position="193"/>
        <end position="205"/>
    </location>
</feature>
<comment type="catalytic activity">
    <reaction evidence="4">
        <text>Couples ATP hydrolysis with the unwinding of duplex DNA by translocating in the 3'-5' direction.</text>
        <dbReference type="EC" id="5.6.2.4"/>
    </reaction>
</comment>
<dbReference type="GO" id="GO:0043138">
    <property type="term" value="F:3'-5' DNA helicase activity"/>
    <property type="evidence" value="ECO:0007669"/>
    <property type="project" value="UniProtKB-EC"/>
</dbReference>
<comment type="similarity">
    <text evidence="1">Belongs to the helicase family. RecQ subfamily.</text>
</comment>
<dbReference type="GO" id="GO:0008270">
    <property type="term" value="F:zinc ion binding"/>
    <property type="evidence" value="ECO:0007669"/>
    <property type="project" value="UniProtKB-KW"/>
</dbReference>
<evidence type="ECO:0000256" key="2">
    <source>
        <dbReference type="ARBA" id="ARBA00022741"/>
    </source>
</evidence>
<evidence type="ECO:0000259" key="8">
    <source>
        <dbReference type="PROSITE" id="PS50157"/>
    </source>
</evidence>
<name>A0A8H8CDL7_PSICU</name>
<feature type="compositionally biased region" description="Polar residues" evidence="7">
    <location>
        <begin position="1605"/>
        <end position="1616"/>
    </location>
</feature>
<dbReference type="InterPro" id="IPR027417">
    <property type="entry name" value="P-loop_NTPase"/>
</dbReference>
<evidence type="ECO:0000256" key="4">
    <source>
        <dbReference type="ARBA" id="ARBA00034617"/>
    </source>
</evidence>
<dbReference type="SMART" id="SM00487">
    <property type="entry name" value="DEXDc"/>
    <property type="match status" value="1"/>
</dbReference>
<keyword evidence="6" id="KW-0863">Zinc-finger</keyword>
<feature type="region of interest" description="Disordered" evidence="7">
    <location>
        <begin position="1605"/>
        <end position="1688"/>
    </location>
</feature>
<dbReference type="GO" id="GO:0005737">
    <property type="term" value="C:cytoplasm"/>
    <property type="evidence" value="ECO:0007669"/>
    <property type="project" value="TreeGrafter"/>
</dbReference>
<gene>
    <name evidence="10" type="ORF">JR316_013417</name>
</gene>
<feature type="region of interest" description="Disordered" evidence="7">
    <location>
        <begin position="65"/>
        <end position="128"/>
    </location>
</feature>
<dbReference type="InterPro" id="IPR013087">
    <property type="entry name" value="Znf_C2H2_type"/>
</dbReference>
<evidence type="ECO:0000256" key="1">
    <source>
        <dbReference type="ARBA" id="ARBA00005446"/>
    </source>
</evidence>
<feature type="region of interest" description="Disordered" evidence="7">
    <location>
        <begin position="140"/>
        <end position="226"/>
    </location>
</feature>
<reference evidence="10" key="1">
    <citation type="submission" date="2021-02" db="EMBL/GenBank/DDBJ databases">
        <title>Psilocybe cubensis genome.</title>
        <authorList>
            <person name="Mckernan K.J."/>
            <person name="Crawford S."/>
            <person name="Trippe A."/>
            <person name="Kane L.T."/>
            <person name="Mclaughlin S."/>
        </authorList>
    </citation>
    <scope>NUCLEOTIDE SEQUENCE [LARGE SCALE GENOMIC DNA]</scope>
    <source>
        <strain evidence="10">MGC-MH-2018</strain>
    </source>
</reference>
<dbReference type="GO" id="GO:0005694">
    <property type="term" value="C:chromosome"/>
    <property type="evidence" value="ECO:0007669"/>
    <property type="project" value="TreeGrafter"/>
</dbReference>
<keyword evidence="6" id="KW-0479">Metal-binding</keyword>
<dbReference type="InterPro" id="IPR011545">
    <property type="entry name" value="DEAD/DEAH_box_helicase_dom"/>
</dbReference>
<dbReference type="Gene3D" id="3.40.50.300">
    <property type="entry name" value="P-loop containing nucleotide triphosphate hydrolases"/>
    <property type="match status" value="2"/>
</dbReference>
<evidence type="ECO:0000256" key="6">
    <source>
        <dbReference type="PROSITE-ProRule" id="PRU00042"/>
    </source>
</evidence>
<feature type="compositionally biased region" description="Polar residues" evidence="7">
    <location>
        <begin position="1664"/>
        <end position="1688"/>
    </location>
</feature>
<evidence type="ECO:0000256" key="5">
    <source>
        <dbReference type="ARBA" id="ARBA00034808"/>
    </source>
</evidence>
<feature type="compositionally biased region" description="Low complexity" evidence="7">
    <location>
        <begin position="110"/>
        <end position="120"/>
    </location>
</feature>
<dbReference type="PANTHER" id="PTHR13710:SF154">
    <property type="entry name" value="RECQ HELICASE, PUTATIVE (AFU_ORTHOLOGUE AFUA_6G14720)-RELATED"/>
    <property type="match status" value="1"/>
</dbReference>
<evidence type="ECO:0000313" key="10">
    <source>
        <dbReference type="EMBL" id="KAG5161703.1"/>
    </source>
</evidence>
<feature type="domain" description="Helicase C-terminal" evidence="9">
    <location>
        <begin position="1344"/>
        <end position="1483"/>
    </location>
</feature>
<sequence length="1805" mass="201580">MEDPSEPAKRRRRETEDDGGREGRARRKDNQRSVTVGDTVVPRNADMKFPCTHCRKEYSTPYSLQRHFADSHAEPSLEVPQQTSDNERSLSPPSPEPMFPSQLPRPSWGAAPPTRAAPPASQLHPPSTRLFLIPHAPSRQVLPRPLGSRAGSPPTMIPAPVTPAASRPSTRTFLGPRAISSQGSPRPLVSSPGSPPTMIPGPVSPAPLRNVSAQRMTPTPPGMHQPPPIRATPTTAMEVDVSLYDIVPDDHTVIYDNAHNLPALGIVINTFLKIVIRIECGEAIEPASVCAHVKQHNAHYTPGPTLLEDLRRKYGIVSLAEIAYSAGPIRPIFGIPIEADQLHFCSKCHRGYNSLLSLRGHQSNGQRCQVPITQRACYTMYGQILTKGPSKRYFPVDTSCLSLRQDIPFAYSTVFGTTMPPPPDYTQLPVQDIEDPQNLSSFLFREGWLDAVKGLTPVDIQEVTRLPDAKTEPWGKQLQLAAHRALASVQLLVNEHHTFGMTHNIAQFNQSSNMSSNNFNHIQPKTQQRYGNIIVRLIFNVLRTMDPAWTSPVRYPSLDASQKVILLELRAKLDGADKKLIDEAYQKACYSLFAHERRQYPISSKLRKFFSPVILFVVFYSLRANGSFRLASEITGICAAVEYCIRTTMLFEIERISEESNVSSFDALKKVERYISTGQETPMAFIYNVHRVLASVRSDEVTASQFRFTDKNGREVSCNGHLISLSMIKKMHDEEHVRYENMVQDRLFFGEDIPSDLFPELDLESIVDSANNTSAGYCFLDDPRNNFSAYRDSYGRWLLSDPVRAQRFVYMHEGELVWKPSAALDLLRRMERVREVLAPGVSYSTLLQVRGSEFARALLRNTPAALRNLRFEMHLLAHVALQDKTSHLHLKDRHIPHVITREWAESLIRNLAVFRPFEEVLVAKFLNPEALHRYRVQLWPGIKSTMTSEAFSARCGDMTMRYLLQPFKPLRWRSLITAFARFLPDSRSYESQKEFFVDTAMMHSTAMSNNRYGRHSDQALQSDFRTTIGCIQAALDMQKHVGIGQARPFTLTVPSEVPETSTGGAQGIVHDVSSLERIARSAMLEITGSLEDRVKETILDSMAVVMAQILPKTPRPLNENNLRPVADIDPHPSRLRSLRQFLKRPAANFSCPEQALLLELMCRGQQSVLGILGTGKGKTMLVFLYAYLFGSCGITVVILPLSSLRIEYSRRAQELGISSSIWTPTAKHNLDVQLLCVSIEHVNFHDFESDLASLEHQKRLNCIIFDEVHKVVTDITYRPSFEKFWVLNKVKAPIYGLSGSLPPSTMAEFNQLTGTTWKVVRTTSNRPELAYRIIHVTGDMLKRLVEDIATYIANYGPRDRLMVFCRTKEDVTALSDALRVPGFTSHTAETNDDTLRKWRSGENIVIVATSILGCGLDYPSVRHVLHWGIAHSMVDQHQQESRAGRDGQRAEAITYVASPSRRYSKSATAHGLSELEKWSSSTDMCLRAIPSSYLDGVPITCSLLPNCELCAYCLEQMHQAPPLRVASISHLISDPVSVPAKPQTTPIRPPFRVFVPPKTPITPVIQSGESTPASAVDLTSSSAFCQVSSPSTLVAGASDDSGTFGTTAGSPVSPTFHSAKRVLPEDDNTASKRLRLSDPTSALRAKPATVPAQPRATNRVLPEDNNTTSKRSRLSNPPSAFQAKASTVPVQPRATVGLVARIDHAAVQEAAKRFTLEVRQPIINALNLIRGKCVICLMLHRADWETHHHDDCPKLIPPRRGGLRCIGSPVQNSRNLMPDSDSWTPKTPKYTFKIFYFVHTEVLRN</sequence>
<evidence type="ECO:0000259" key="9">
    <source>
        <dbReference type="PROSITE" id="PS51194"/>
    </source>
</evidence>
<keyword evidence="6" id="KW-0862">Zinc</keyword>
<proteinExistence type="inferred from homology"/>
<dbReference type="GO" id="GO:0005524">
    <property type="term" value="F:ATP binding"/>
    <property type="evidence" value="ECO:0007669"/>
    <property type="project" value="UniProtKB-KW"/>
</dbReference>
<dbReference type="EMBL" id="JAFIQS010000028">
    <property type="protein sequence ID" value="KAG5161703.1"/>
    <property type="molecule type" value="Genomic_DNA"/>
</dbReference>
<dbReference type="PROSITE" id="PS00028">
    <property type="entry name" value="ZINC_FINGER_C2H2_1"/>
    <property type="match status" value="1"/>
</dbReference>
<dbReference type="InterPro" id="IPR001650">
    <property type="entry name" value="Helicase_C-like"/>
</dbReference>
<organism evidence="10">
    <name type="scientific">Psilocybe cubensis</name>
    <name type="common">Psychedelic mushroom</name>
    <name type="synonym">Stropharia cubensis</name>
    <dbReference type="NCBI Taxonomy" id="181762"/>
    <lineage>
        <taxon>Eukaryota</taxon>
        <taxon>Fungi</taxon>
        <taxon>Dikarya</taxon>
        <taxon>Basidiomycota</taxon>
        <taxon>Agaricomycotina</taxon>
        <taxon>Agaricomycetes</taxon>
        <taxon>Agaricomycetidae</taxon>
        <taxon>Agaricales</taxon>
        <taxon>Agaricineae</taxon>
        <taxon>Strophariaceae</taxon>
        <taxon>Psilocybe</taxon>
    </lineage>
</organism>
<dbReference type="Pfam" id="PF00270">
    <property type="entry name" value="DEAD"/>
    <property type="match status" value="1"/>
</dbReference>
<protein>
    <recommendedName>
        <fullName evidence="5">DNA 3'-5' helicase</fullName>
        <ecNumber evidence="5">5.6.2.4</ecNumber>
    </recommendedName>
</protein>
<dbReference type="GO" id="GO:0000724">
    <property type="term" value="P:double-strand break repair via homologous recombination"/>
    <property type="evidence" value="ECO:0007669"/>
    <property type="project" value="TreeGrafter"/>
</dbReference>
<feature type="region of interest" description="Disordered" evidence="7">
    <location>
        <begin position="1"/>
        <end position="50"/>
    </location>
</feature>
<dbReference type="PANTHER" id="PTHR13710">
    <property type="entry name" value="DNA HELICASE RECQ FAMILY MEMBER"/>
    <property type="match status" value="1"/>
</dbReference>